<dbReference type="InterPro" id="IPR020846">
    <property type="entry name" value="MFS_dom"/>
</dbReference>
<gene>
    <name evidence="8" type="ORF">ALMA_1381</name>
</gene>
<name>A0A261F1R8_9BIFI</name>
<feature type="transmembrane region" description="Helical" evidence="6">
    <location>
        <begin position="111"/>
        <end position="130"/>
    </location>
</feature>
<reference evidence="8 9" key="1">
    <citation type="journal article" date="2017" name="BMC Genomics">
        <title>Comparative genomic and phylogenomic analyses of the Bifidobacteriaceae family.</title>
        <authorList>
            <person name="Lugli G.A."/>
            <person name="Milani C."/>
            <person name="Turroni F."/>
            <person name="Duranti S."/>
            <person name="Mancabelli L."/>
            <person name="Mangifesta M."/>
            <person name="Ferrario C."/>
            <person name="Modesto M."/>
            <person name="Mattarelli P."/>
            <person name="Jiri K."/>
            <person name="van Sinderen D."/>
            <person name="Ventura M."/>
        </authorList>
    </citation>
    <scope>NUCLEOTIDE SEQUENCE [LARGE SCALE GENOMIC DNA]</scope>
    <source>
        <strain evidence="8 9">DSM 24762</strain>
    </source>
</reference>
<dbReference type="GO" id="GO:0022857">
    <property type="term" value="F:transmembrane transporter activity"/>
    <property type="evidence" value="ECO:0007669"/>
    <property type="project" value="InterPro"/>
</dbReference>
<dbReference type="InterPro" id="IPR011701">
    <property type="entry name" value="MFS"/>
</dbReference>
<feature type="transmembrane region" description="Helical" evidence="6">
    <location>
        <begin position="386"/>
        <end position="409"/>
    </location>
</feature>
<dbReference type="Pfam" id="PF07690">
    <property type="entry name" value="MFS_1"/>
    <property type="match status" value="1"/>
</dbReference>
<evidence type="ECO:0000313" key="8">
    <source>
        <dbReference type="EMBL" id="OZG53079.1"/>
    </source>
</evidence>
<protein>
    <submittedName>
        <fullName evidence="8">Major facilitator superfamily permease</fullName>
    </submittedName>
</protein>
<proteinExistence type="predicted"/>
<dbReference type="EMBL" id="MWWT01000009">
    <property type="protein sequence ID" value="OZG53079.1"/>
    <property type="molecule type" value="Genomic_DNA"/>
</dbReference>
<dbReference type="SUPFAM" id="SSF103473">
    <property type="entry name" value="MFS general substrate transporter"/>
    <property type="match status" value="1"/>
</dbReference>
<evidence type="ECO:0000256" key="4">
    <source>
        <dbReference type="ARBA" id="ARBA00023136"/>
    </source>
</evidence>
<dbReference type="InterPro" id="IPR036259">
    <property type="entry name" value="MFS_trans_sf"/>
</dbReference>
<feature type="transmembrane region" description="Helical" evidence="6">
    <location>
        <begin position="255"/>
        <end position="273"/>
    </location>
</feature>
<dbReference type="GO" id="GO:0005886">
    <property type="term" value="C:plasma membrane"/>
    <property type="evidence" value="ECO:0007669"/>
    <property type="project" value="UniProtKB-SubCell"/>
</dbReference>
<evidence type="ECO:0000313" key="9">
    <source>
        <dbReference type="Proteomes" id="UP000243657"/>
    </source>
</evidence>
<dbReference type="PANTHER" id="PTHR11360:SF317">
    <property type="entry name" value="MAJOR FACILITATOR SUPERFAMILY (MFS) PROFILE DOMAIN-CONTAINING PROTEIN-RELATED"/>
    <property type="match status" value="1"/>
</dbReference>
<keyword evidence="3 6" id="KW-1133">Transmembrane helix</keyword>
<dbReference type="Proteomes" id="UP000243657">
    <property type="component" value="Unassembled WGS sequence"/>
</dbReference>
<feature type="transmembrane region" description="Helical" evidence="6">
    <location>
        <begin position="142"/>
        <end position="165"/>
    </location>
</feature>
<feature type="domain" description="Major facilitator superfamily (MFS) profile" evidence="7">
    <location>
        <begin position="43"/>
        <end position="440"/>
    </location>
</feature>
<keyword evidence="4 6" id="KW-0472">Membrane</keyword>
<feature type="transmembrane region" description="Helical" evidence="6">
    <location>
        <begin position="415"/>
        <end position="437"/>
    </location>
</feature>
<evidence type="ECO:0000256" key="5">
    <source>
        <dbReference type="SAM" id="MobiDB-lite"/>
    </source>
</evidence>
<evidence type="ECO:0000256" key="6">
    <source>
        <dbReference type="SAM" id="Phobius"/>
    </source>
</evidence>
<evidence type="ECO:0000256" key="3">
    <source>
        <dbReference type="ARBA" id="ARBA00022989"/>
    </source>
</evidence>
<feature type="transmembrane region" description="Helical" evidence="6">
    <location>
        <begin position="210"/>
        <end position="229"/>
    </location>
</feature>
<evidence type="ECO:0000259" key="7">
    <source>
        <dbReference type="PROSITE" id="PS50850"/>
    </source>
</evidence>
<feature type="compositionally biased region" description="Low complexity" evidence="5">
    <location>
        <begin position="12"/>
        <end position="36"/>
    </location>
</feature>
<feature type="transmembrane region" description="Helical" evidence="6">
    <location>
        <begin position="82"/>
        <end position="104"/>
    </location>
</feature>
<dbReference type="AlphaFoldDB" id="A0A261F1R8"/>
<accession>A0A261F1R8</accession>
<comment type="caution">
    <text evidence="8">The sequence shown here is derived from an EMBL/GenBank/DDBJ whole genome shotgun (WGS) entry which is preliminary data.</text>
</comment>
<evidence type="ECO:0000256" key="2">
    <source>
        <dbReference type="ARBA" id="ARBA00022692"/>
    </source>
</evidence>
<feature type="transmembrane region" description="Helical" evidence="6">
    <location>
        <begin position="320"/>
        <end position="342"/>
    </location>
</feature>
<keyword evidence="2 6" id="KW-0812">Transmembrane</keyword>
<feature type="transmembrane region" description="Helical" evidence="6">
    <location>
        <begin position="279"/>
        <end position="299"/>
    </location>
</feature>
<feature type="transmembrane region" description="Helical" evidence="6">
    <location>
        <begin position="348"/>
        <end position="374"/>
    </location>
</feature>
<keyword evidence="9" id="KW-1185">Reference proteome</keyword>
<dbReference type="Gene3D" id="1.20.1250.20">
    <property type="entry name" value="MFS general substrate transporter like domains"/>
    <property type="match status" value="2"/>
</dbReference>
<comment type="subcellular location">
    <subcellularLocation>
        <location evidence="1">Cell membrane</location>
        <topology evidence="1">Multi-pass membrane protein</topology>
    </subcellularLocation>
</comment>
<sequence>MNTNSTEQHTEQNSSQQGSNQQSSNQQGSKQQGSRQQSSWKNKWTVAAIPALLIHVSIGTVYCWSSFSESLSAEVGVPTATLGWAFSLAIFFLGMSAAFAGSFVEHNIHKASLIACICFTLGMIGTGVTAQYTQQLGPTASLILIFLFYGVIMGVGLGIGYITPVKTLMLWFAENKGLGTGISIMGFGLAKAIASPVMNTLQDSVGLATMFYILGGIYFVMMLVGHFLLEKPAGFSEDKTASTRPDFSIFKNAKFAGIWVMFYLNITCGLALISYEKSILKVMGVGIAVISLVQMLTATSNALGRLGYSMLSDYMKDRNTVYLIIFATSALVSLLIFAFGGLNASTLMLILVVLALLTVNAGYGGGFSTLPALLSNSFGMTKISGIHGIALSAWAIAGLTGNQITAAVLNLTGSYNAVFLILAVLYGVALLISATVVRAK</sequence>
<dbReference type="InterPro" id="IPR050327">
    <property type="entry name" value="Proton-linked_MCT"/>
</dbReference>
<organism evidence="8 9">
    <name type="scientific">Alloscardovia macacae</name>
    <dbReference type="NCBI Taxonomy" id="1160091"/>
    <lineage>
        <taxon>Bacteria</taxon>
        <taxon>Bacillati</taxon>
        <taxon>Actinomycetota</taxon>
        <taxon>Actinomycetes</taxon>
        <taxon>Bifidobacteriales</taxon>
        <taxon>Bifidobacteriaceae</taxon>
        <taxon>Alloscardovia</taxon>
    </lineage>
</organism>
<dbReference type="CDD" id="cd17353">
    <property type="entry name" value="MFS_OFA_like"/>
    <property type="match status" value="1"/>
</dbReference>
<evidence type="ECO:0000256" key="1">
    <source>
        <dbReference type="ARBA" id="ARBA00004651"/>
    </source>
</evidence>
<dbReference type="PROSITE" id="PS50850">
    <property type="entry name" value="MFS"/>
    <property type="match status" value="1"/>
</dbReference>
<dbReference type="PANTHER" id="PTHR11360">
    <property type="entry name" value="MONOCARBOXYLATE TRANSPORTER"/>
    <property type="match status" value="1"/>
</dbReference>
<feature type="region of interest" description="Disordered" evidence="5">
    <location>
        <begin position="1"/>
        <end position="36"/>
    </location>
</feature>
<feature type="transmembrane region" description="Helical" evidence="6">
    <location>
        <begin position="177"/>
        <end position="198"/>
    </location>
</feature>
<feature type="transmembrane region" description="Helical" evidence="6">
    <location>
        <begin position="44"/>
        <end position="62"/>
    </location>
</feature>